<dbReference type="EMBL" id="JAPFFF010000005">
    <property type="protein sequence ID" value="KAK8890521.1"/>
    <property type="molecule type" value="Genomic_DNA"/>
</dbReference>
<keyword evidence="2 4" id="KW-0547">Nucleotide-binding</keyword>
<keyword evidence="5" id="KW-0418">Kinase</keyword>
<evidence type="ECO:0000259" key="7">
    <source>
        <dbReference type="PROSITE" id="PS50011"/>
    </source>
</evidence>
<keyword evidence="5" id="KW-0808">Transferase</keyword>
<dbReference type="Pfam" id="PF00069">
    <property type="entry name" value="Pkinase"/>
    <property type="match status" value="1"/>
</dbReference>
<dbReference type="PROSITE" id="PS00108">
    <property type="entry name" value="PROTEIN_KINASE_ST"/>
    <property type="match status" value="1"/>
</dbReference>
<evidence type="ECO:0000256" key="5">
    <source>
        <dbReference type="RuleBase" id="RU000304"/>
    </source>
</evidence>
<evidence type="ECO:0000313" key="8">
    <source>
        <dbReference type="EMBL" id="KAK8890521.1"/>
    </source>
</evidence>
<sequence length="393" mass="45569">MTLIDQSIADHYKLIEQIGKGSFGEIYKAIDTNTNEEVAIKLESNFAKTPQIQLEARVYKTLASGFGVPNIYCYGFNRTHNFLVIDLLGQSLENLFQMCDQKFSLKTVLMLADQMISCIEFVHSKNLIYRDVKPDNFMMGVNHNSNLVYLIDYGLTKNYRDPRTHIHIPYSDKCKLTGTARYASVNTLSGVEQSRRDDLECLGYVWAYFLRGSLPWMGLDTDEENKNAKNKYKLICDVKKKTSFEELFSGFPQEFAQYMFSVRQLRFGDHPNYSSLRAILRKAFLDNGFIYDYVYDWTDKKPSFNIEKVPKITMEKPLSRLENQQYNKYSITEDDLFSIPQAPLYVEPQRRPRSKTFSHKTRKSPNPKENRVPCSISAVSKKKALTPMKSNFT</sequence>
<dbReference type="SUPFAM" id="SSF56112">
    <property type="entry name" value="Protein kinase-like (PK-like)"/>
    <property type="match status" value="1"/>
</dbReference>
<dbReference type="Gene3D" id="1.10.510.10">
    <property type="entry name" value="Transferase(Phosphotransferase) domain 1"/>
    <property type="match status" value="1"/>
</dbReference>
<protein>
    <recommendedName>
        <fullName evidence="1">non-specific serine/threonine protein kinase</fullName>
        <ecNumber evidence="1">2.7.11.1</ecNumber>
    </recommendedName>
</protein>
<evidence type="ECO:0000313" key="9">
    <source>
        <dbReference type="Proteomes" id="UP001470230"/>
    </source>
</evidence>
<dbReference type="InterPro" id="IPR008271">
    <property type="entry name" value="Ser/Thr_kinase_AS"/>
</dbReference>
<dbReference type="SMART" id="SM00220">
    <property type="entry name" value="S_TKc"/>
    <property type="match status" value="1"/>
</dbReference>
<comment type="caution">
    <text evidence="8">The sequence shown here is derived from an EMBL/GenBank/DDBJ whole genome shotgun (WGS) entry which is preliminary data.</text>
</comment>
<dbReference type="InterPro" id="IPR011009">
    <property type="entry name" value="Kinase-like_dom_sf"/>
</dbReference>
<dbReference type="PROSITE" id="PS00107">
    <property type="entry name" value="PROTEIN_KINASE_ATP"/>
    <property type="match status" value="1"/>
</dbReference>
<dbReference type="InterPro" id="IPR000719">
    <property type="entry name" value="Prot_kinase_dom"/>
</dbReference>
<name>A0ABR2KI50_9EUKA</name>
<feature type="domain" description="Protein kinase" evidence="7">
    <location>
        <begin position="12"/>
        <end position="285"/>
    </location>
</feature>
<evidence type="ECO:0000256" key="4">
    <source>
        <dbReference type="PROSITE-ProRule" id="PRU10141"/>
    </source>
</evidence>
<evidence type="ECO:0000256" key="2">
    <source>
        <dbReference type="ARBA" id="ARBA00022741"/>
    </source>
</evidence>
<keyword evidence="3 4" id="KW-0067">ATP-binding</keyword>
<keyword evidence="9" id="KW-1185">Reference proteome</keyword>
<keyword evidence="5" id="KW-0723">Serine/threonine-protein kinase</keyword>
<comment type="similarity">
    <text evidence="5">Belongs to the protein kinase superfamily.</text>
</comment>
<dbReference type="InterPro" id="IPR017441">
    <property type="entry name" value="Protein_kinase_ATP_BS"/>
</dbReference>
<proteinExistence type="inferred from homology"/>
<feature type="region of interest" description="Disordered" evidence="6">
    <location>
        <begin position="348"/>
        <end position="374"/>
    </location>
</feature>
<dbReference type="CDD" id="cd14016">
    <property type="entry name" value="STKc_CK1"/>
    <property type="match status" value="1"/>
</dbReference>
<evidence type="ECO:0000256" key="6">
    <source>
        <dbReference type="SAM" id="MobiDB-lite"/>
    </source>
</evidence>
<organism evidence="8 9">
    <name type="scientific">Tritrichomonas musculus</name>
    <dbReference type="NCBI Taxonomy" id="1915356"/>
    <lineage>
        <taxon>Eukaryota</taxon>
        <taxon>Metamonada</taxon>
        <taxon>Parabasalia</taxon>
        <taxon>Tritrichomonadida</taxon>
        <taxon>Tritrichomonadidae</taxon>
        <taxon>Tritrichomonas</taxon>
    </lineage>
</organism>
<reference evidence="8 9" key="1">
    <citation type="submission" date="2024-04" db="EMBL/GenBank/DDBJ databases">
        <title>Tritrichomonas musculus Genome.</title>
        <authorList>
            <person name="Alves-Ferreira E."/>
            <person name="Grigg M."/>
            <person name="Lorenzi H."/>
            <person name="Galac M."/>
        </authorList>
    </citation>
    <scope>NUCLEOTIDE SEQUENCE [LARGE SCALE GENOMIC DNA]</scope>
    <source>
        <strain evidence="8 9">EAF2021</strain>
    </source>
</reference>
<dbReference type="EC" id="2.7.11.1" evidence="1"/>
<dbReference type="Proteomes" id="UP001470230">
    <property type="component" value="Unassembled WGS sequence"/>
</dbReference>
<feature type="compositionally biased region" description="Basic residues" evidence="6">
    <location>
        <begin position="351"/>
        <end position="365"/>
    </location>
</feature>
<dbReference type="PANTHER" id="PTHR11909">
    <property type="entry name" value="CASEIN KINASE-RELATED"/>
    <property type="match status" value="1"/>
</dbReference>
<gene>
    <name evidence="8" type="ORF">M9Y10_035298</name>
</gene>
<dbReference type="InterPro" id="IPR050235">
    <property type="entry name" value="CK1_Ser-Thr_kinase"/>
</dbReference>
<accession>A0ABR2KI50</accession>
<evidence type="ECO:0000256" key="1">
    <source>
        <dbReference type="ARBA" id="ARBA00012513"/>
    </source>
</evidence>
<dbReference type="PROSITE" id="PS50011">
    <property type="entry name" value="PROTEIN_KINASE_DOM"/>
    <property type="match status" value="1"/>
</dbReference>
<feature type="binding site" evidence="4">
    <location>
        <position position="41"/>
    </location>
    <ligand>
        <name>ATP</name>
        <dbReference type="ChEBI" id="CHEBI:30616"/>
    </ligand>
</feature>
<evidence type="ECO:0000256" key="3">
    <source>
        <dbReference type="ARBA" id="ARBA00022840"/>
    </source>
</evidence>